<keyword evidence="1" id="KW-0812">Transmembrane</keyword>
<feature type="transmembrane region" description="Helical" evidence="1">
    <location>
        <begin position="12"/>
        <end position="35"/>
    </location>
</feature>
<name>A0A4U1M9K6_9BACL</name>
<keyword evidence="1" id="KW-0472">Membrane</keyword>
<reference evidence="3 4" key="1">
    <citation type="submission" date="2019-04" db="EMBL/GenBank/DDBJ databases">
        <title>Genome sequence of Bacillus hwajinpoensis strain Y2.</title>
        <authorList>
            <person name="Fair J.L."/>
            <person name="Maclea K.S."/>
        </authorList>
    </citation>
    <scope>NUCLEOTIDE SEQUENCE [LARGE SCALE GENOMIC DNA]</scope>
    <source>
        <strain evidence="3 4">Y2</strain>
    </source>
</reference>
<evidence type="ECO:0000313" key="3">
    <source>
        <dbReference type="EMBL" id="TKD67467.1"/>
    </source>
</evidence>
<proteinExistence type="predicted"/>
<protein>
    <recommendedName>
        <fullName evidence="2">YdbS-like PH domain-containing protein</fullName>
    </recommendedName>
</protein>
<dbReference type="AlphaFoldDB" id="A0A4U1M9K6"/>
<feature type="transmembrane region" description="Helical" evidence="1">
    <location>
        <begin position="345"/>
        <end position="362"/>
    </location>
</feature>
<comment type="caution">
    <text evidence="3">The sequence shown here is derived from an EMBL/GenBank/DDBJ whole genome shotgun (WGS) entry which is preliminary data.</text>
</comment>
<dbReference type="PANTHER" id="PTHR34473:SF2">
    <property type="entry name" value="UPF0699 TRANSMEMBRANE PROTEIN YDBT"/>
    <property type="match status" value="1"/>
</dbReference>
<keyword evidence="1" id="KW-1133">Transmembrane helix</keyword>
<feature type="transmembrane region" description="Helical" evidence="1">
    <location>
        <begin position="213"/>
        <end position="238"/>
    </location>
</feature>
<organism evidence="3 4">
    <name type="scientific">Guptibacillus hwajinpoensis</name>
    <dbReference type="NCBI Taxonomy" id="208199"/>
    <lineage>
        <taxon>Bacteria</taxon>
        <taxon>Bacillati</taxon>
        <taxon>Bacillota</taxon>
        <taxon>Bacilli</taxon>
        <taxon>Bacillales</taxon>
        <taxon>Guptibacillaceae</taxon>
        <taxon>Guptibacillus</taxon>
    </lineage>
</organism>
<feature type="transmembrane region" description="Helical" evidence="1">
    <location>
        <begin position="169"/>
        <end position="193"/>
    </location>
</feature>
<dbReference type="EMBL" id="SWFM01000009">
    <property type="protein sequence ID" value="TKD67467.1"/>
    <property type="molecule type" value="Genomic_DNA"/>
</dbReference>
<accession>A0A4U1M9K6</accession>
<feature type="domain" description="YdbS-like PH" evidence="2">
    <location>
        <begin position="62"/>
        <end position="141"/>
    </location>
</feature>
<evidence type="ECO:0000259" key="2">
    <source>
        <dbReference type="Pfam" id="PF03703"/>
    </source>
</evidence>
<dbReference type="RefSeq" id="WP_136948709.1">
    <property type="nucleotide sequence ID" value="NZ_SWFM01000009.1"/>
</dbReference>
<feature type="transmembrane region" description="Helical" evidence="1">
    <location>
        <begin position="368"/>
        <end position="385"/>
    </location>
</feature>
<evidence type="ECO:0000313" key="4">
    <source>
        <dbReference type="Proteomes" id="UP000310541"/>
    </source>
</evidence>
<dbReference type="InterPro" id="IPR005182">
    <property type="entry name" value="YdbS-like_PH"/>
</dbReference>
<dbReference type="Proteomes" id="UP000310541">
    <property type="component" value="Unassembled WGS sequence"/>
</dbReference>
<dbReference type="InterPro" id="IPR014529">
    <property type="entry name" value="UCP026631"/>
</dbReference>
<feature type="domain" description="YdbS-like PH" evidence="2">
    <location>
        <begin position="243"/>
        <end position="322"/>
    </location>
</feature>
<dbReference type="PIRSF" id="PIRSF026631">
    <property type="entry name" value="UCP026631"/>
    <property type="match status" value="1"/>
</dbReference>
<evidence type="ECO:0000256" key="1">
    <source>
        <dbReference type="SAM" id="Phobius"/>
    </source>
</evidence>
<sequence>MMFDRKRLHPVAMLLSFISSIREAALPLIFFVFVGRGGYSWWHFIAIGGLLVFTLLNGVMSWLFYTYQVQNNELRIHQGFIFRKKRFIPRERIQSIDFSQGVIQRLFGLVKVQIETAGGGGEPEVVMPALSRLDAERLKEELYNKKSTIEENIEEVTPVLKYKLTWRQLLIAASTSGGIGVVLSFVAAIGSQLDNLIPDEFYTRATETVLDATIPLILFSVAFILILSWLFSVVGTVLKYGGFVFSRQDSDLIIHRGVLEKRQLTIPVQRIQAIRVVEGLLRQPFGYAAIYVESGGGGGKDEQFSTVMYPLMKRKHIRSFLEEVLPEIPIHNEVKSLSIRARRRYMIRFTLPMLIPVVALSYFFPYGYLSILLIPLASLIGYLHYRDAGWSVKKGIALLQFRQIGRTQVYVARRRIQAMEMQTTYFQKRRLLTTFQLSILSSFAGKQFRVRDIEQFDGHLLLDWYSNESSDHSIEMEHDE</sequence>
<dbReference type="OrthoDB" id="2195155at2"/>
<gene>
    <name evidence="3" type="ORF">FBF83_18990</name>
</gene>
<feature type="transmembrane region" description="Helical" evidence="1">
    <location>
        <begin position="41"/>
        <end position="65"/>
    </location>
</feature>
<dbReference type="Pfam" id="PF03703">
    <property type="entry name" value="bPH_2"/>
    <property type="match status" value="2"/>
</dbReference>
<dbReference type="PANTHER" id="PTHR34473">
    <property type="entry name" value="UPF0699 TRANSMEMBRANE PROTEIN YDBS"/>
    <property type="match status" value="1"/>
</dbReference>